<dbReference type="GO" id="GO:0004222">
    <property type="term" value="F:metalloendopeptidase activity"/>
    <property type="evidence" value="ECO:0007669"/>
    <property type="project" value="InterPro"/>
</dbReference>
<dbReference type="PATRIC" id="fig|1297742.4.peg.7749"/>
<evidence type="ECO:0000256" key="4">
    <source>
        <dbReference type="ARBA" id="ARBA00022833"/>
    </source>
</evidence>
<evidence type="ECO:0000313" key="7">
    <source>
        <dbReference type="Proteomes" id="UP000009026"/>
    </source>
</evidence>
<protein>
    <submittedName>
        <fullName evidence="6">Bacterial leucyl aminopeptidase</fullName>
    </submittedName>
</protein>
<reference evidence="6 7" key="1">
    <citation type="journal article" date="2016" name="PLoS ONE">
        <title>Complete Genome Sequence and Comparative Genomics of a Novel Myxobacterium Myxococcus hansupus.</title>
        <authorList>
            <person name="Sharma G."/>
            <person name="Narwani T."/>
            <person name="Subramanian S."/>
        </authorList>
    </citation>
    <scope>NUCLEOTIDE SEQUENCE [LARGE SCALE GENOMIC DNA]</scope>
    <source>
        <strain evidence="7">mixupus</strain>
    </source>
</reference>
<dbReference type="GO" id="GO:0004177">
    <property type="term" value="F:aminopeptidase activity"/>
    <property type="evidence" value="ECO:0007669"/>
    <property type="project" value="UniProtKB-KW"/>
</dbReference>
<evidence type="ECO:0000256" key="2">
    <source>
        <dbReference type="ARBA" id="ARBA00022723"/>
    </source>
</evidence>
<dbReference type="SUPFAM" id="SSF55486">
    <property type="entry name" value="Metalloproteases ('zincins'), catalytic domain"/>
    <property type="match status" value="1"/>
</dbReference>
<dbReference type="GO" id="GO:0008270">
    <property type="term" value="F:zinc ion binding"/>
    <property type="evidence" value="ECO:0007669"/>
    <property type="project" value="InterPro"/>
</dbReference>
<dbReference type="InterPro" id="IPR024079">
    <property type="entry name" value="MetalloPept_cat_dom_sf"/>
</dbReference>
<dbReference type="RefSeq" id="WP_002633663.1">
    <property type="nucleotide sequence ID" value="NZ_CP012109.1"/>
</dbReference>
<dbReference type="GO" id="GO:0006508">
    <property type="term" value="P:proteolysis"/>
    <property type="evidence" value="ECO:0007669"/>
    <property type="project" value="UniProtKB-KW"/>
</dbReference>
<gene>
    <name evidence="6" type="ORF">A176_007616</name>
</gene>
<dbReference type="GO" id="GO:0031012">
    <property type="term" value="C:extracellular matrix"/>
    <property type="evidence" value="ECO:0007669"/>
    <property type="project" value="InterPro"/>
</dbReference>
<organism evidence="6 7">
    <name type="scientific">Pseudomyxococcus hansupus</name>
    <dbReference type="NCBI Taxonomy" id="1297742"/>
    <lineage>
        <taxon>Bacteria</taxon>
        <taxon>Pseudomonadati</taxon>
        <taxon>Myxococcota</taxon>
        <taxon>Myxococcia</taxon>
        <taxon>Myxococcales</taxon>
        <taxon>Cystobacterineae</taxon>
        <taxon>Myxococcaceae</taxon>
        <taxon>Pseudomyxococcus</taxon>
    </lineage>
</organism>
<dbReference type="Proteomes" id="UP000009026">
    <property type="component" value="Chromosome"/>
</dbReference>
<dbReference type="SMART" id="SM00235">
    <property type="entry name" value="ZnMc"/>
    <property type="match status" value="1"/>
</dbReference>
<dbReference type="KEGG" id="mym:A176_007616"/>
<dbReference type="Gene3D" id="3.40.390.10">
    <property type="entry name" value="Collagenase (Catalytic Domain)"/>
    <property type="match status" value="1"/>
</dbReference>
<dbReference type="PROSITE" id="PS51257">
    <property type="entry name" value="PROKAR_LIPOPROTEIN"/>
    <property type="match status" value="1"/>
</dbReference>
<dbReference type="CDD" id="cd04279">
    <property type="entry name" value="ZnMc_MMP_like_1"/>
    <property type="match status" value="1"/>
</dbReference>
<evidence type="ECO:0000256" key="3">
    <source>
        <dbReference type="ARBA" id="ARBA00022801"/>
    </source>
</evidence>
<accession>A0A0H4X629</accession>
<dbReference type="InterPro" id="IPR006026">
    <property type="entry name" value="Peptidase_Metallo"/>
</dbReference>
<proteinExistence type="predicted"/>
<dbReference type="STRING" id="1297742.A176_007616"/>
<keyword evidence="3" id="KW-0378">Hydrolase</keyword>
<evidence type="ECO:0000313" key="6">
    <source>
        <dbReference type="EMBL" id="AKQ70704.1"/>
    </source>
</evidence>
<keyword evidence="1" id="KW-0645">Protease</keyword>
<keyword evidence="2" id="KW-0479">Metal-binding</keyword>
<evidence type="ECO:0000256" key="1">
    <source>
        <dbReference type="ARBA" id="ARBA00022670"/>
    </source>
</evidence>
<dbReference type="Pfam" id="PF00413">
    <property type="entry name" value="Peptidase_M10"/>
    <property type="match status" value="1"/>
</dbReference>
<sequence>MKRISKGPCGLWVTGALSLGFVGCGDTLDAPAAEVPAPVLSYEAFRDQAWREPDTGLFIVNGDTPVENEARLAEVYQDYLRGLGEETGATRQPLAIHRVNDADDRWSYMRQRNLTYCVSTTFGAHYNTMVQVMAAAAEVWQQTSSARFEHRRDQDTACNATNPHVVFDVRPTSGQGYLARAFFPSFDRANRSVLMNDTAFGPTGPWSLAGIVRHELGHALGFRHEHTRPEARTCFEDSSWRAVTAYDVMSVMHYPQCNGLNRGDLNVTASDHAGTRAVYGPRTDRDVDVAFYLHQHADLRNAFGAMGWDAARAHWTGTGLHEGRRGAAHFDAVWYLTSHADLVAAFGRTNYAAARNHWLNTGIGEGRRGSREFDAKFYLAHHPDLVAAFGSSNYGAALDHWRSQGLFEGRRASVDFDVKYYLESNPDLIADYGRTNYAAAMDHWIFAGRAEGRRGVP</sequence>
<dbReference type="EMBL" id="CP012109">
    <property type="protein sequence ID" value="AKQ70704.1"/>
    <property type="molecule type" value="Genomic_DNA"/>
</dbReference>
<dbReference type="OrthoDB" id="5289073at2"/>
<name>A0A0H4X629_9BACT</name>
<feature type="domain" description="Peptidase metallopeptidase" evidence="5">
    <location>
        <begin position="102"/>
        <end position="281"/>
    </location>
</feature>
<keyword evidence="4" id="KW-0862">Zinc</keyword>
<evidence type="ECO:0000259" key="5">
    <source>
        <dbReference type="SMART" id="SM00235"/>
    </source>
</evidence>
<keyword evidence="6" id="KW-0031">Aminopeptidase</keyword>
<dbReference type="InterPro" id="IPR001818">
    <property type="entry name" value="Pept_M10_metallopeptidase"/>
</dbReference>
<keyword evidence="7" id="KW-1185">Reference proteome</keyword>
<dbReference type="eggNOG" id="COG5549">
    <property type="taxonomic scope" value="Bacteria"/>
</dbReference>
<dbReference type="AlphaFoldDB" id="A0A0H4X629"/>